<organism evidence="1 2">
    <name type="scientific">Variovorax defluvii</name>
    <dbReference type="NCBI Taxonomy" id="913761"/>
    <lineage>
        <taxon>Bacteria</taxon>
        <taxon>Pseudomonadati</taxon>
        <taxon>Pseudomonadota</taxon>
        <taxon>Betaproteobacteria</taxon>
        <taxon>Burkholderiales</taxon>
        <taxon>Comamonadaceae</taxon>
        <taxon>Variovorax</taxon>
    </lineage>
</organism>
<dbReference type="EMBL" id="BAABGJ010000080">
    <property type="protein sequence ID" value="GAA4354513.1"/>
    <property type="molecule type" value="Genomic_DNA"/>
</dbReference>
<evidence type="ECO:0008006" key="3">
    <source>
        <dbReference type="Google" id="ProtNLM"/>
    </source>
</evidence>
<gene>
    <name evidence="1" type="ORF">GCM10023165_45790</name>
</gene>
<protein>
    <recommendedName>
        <fullName evidence="3">Carboxypeptidase regulatory-like domain-containing protein</fullName>
    </recommendedName>
</protein>
<comment type="caution">
    <text evidence="1">The sequence shown here is derived from an EMBL/GenBank/DDBJ whole genome shotgun (WGS) entry which is preliminary data.</text>
</comment>
<accession>A0ABP8I9Z7</accession>
<keyword evidence="2" id="KW-1185">Reference proteome</keyword>
<proteinExistence type="predicted"/>
<evidence type="ECO:0000313" key="2">
    <source>
        <dbReference type="Proteomes" id="UP001500975"/>
    </source>
</evidence>
<sequence length="111" mass="11717">MLAPGTHATGGISLEGREEMQQSRELYNLRLAFAEAGTGAYLAGVTVTIEPTGRDAPLGPYRDCGPLFYVSLAPGVYRVTATLGGVSRTTTLRIGKGATQLTLYWPAQSAL</sequence>
<dbReference type="Proteomes" id="UP001500975">
    <property type="component" value="Unassembled WGS sequence"/>
</dbReference>
<evidence type="ECO:0000313" key="1">
    <source>
        <dbReference type="EMBL" id="GAA4354513.1"/>
    </source>
</evidence>
<reference evidence="2" key="1">
    <citation type="journal article" date="2019" name="Int. J. Syst. Evol. Microbiol.">
        <title>The Global Catalogue of Microorganisms (GCM) 10K type strain sequencing project: providing services to taxonomists for standard genome sequencing and annotation.</title>
        <authorList>
            <consortium name="The Broad Institute Genomics Platform"/>
            <consortium name="The Broad Institute Genome Sequencing Center for Infectious Disease"/>
            <person name="Wu L."/>
            <person name="Ma J."/>
        </authorList>
    </citation>
    <scope>NUCLEOTIDE SEQUENCE [LARGE SCALE GENOMIC DNA]</scope>
    <source>
        <strain evidence="2">JCM 17804</strain>
    </source>
</reference>
<name>A0ABP8I9Z7_9BURK</name>